<organism evidence="3 4">
    <name type="scientific">Methanobrevibacter filiformis</name>
    <dbReference type="NCBI Taxonomy" id="55758"/>
    <lineage>
        <taxon>Archaea</taxon>
        <taxon>Methanobacteriati</taxon>
        <taxon>Methanobacteriota</taxon>
        <taxon>Methanomada group</taxon>
        <taxon>Methanobacteria</taxon>
        <taxon>Methanobacteriales</taxon>
        <taxon>Methanobacteriaceae</taxon>
        <taxon>Methanobrevibacter</taxon>
    </lineage>
</organism>
<dbReference type="EMBL" id="LWMT01000288">
    <property type="protein sequence ID" value="KZX10069.1"/>
    <property type="molecule type" value="Genomic_DNA"/>
</dbReference>
<dbReference type="Proteomes" id="UP000077066">
    <property type="component" value="Unassembled WGS sequence"/>
</dbReference>
<feature type="transmembrane region" description="Helical" evidence="1">
    <location>
        <begin position="159"/>
        <end position="177"/>
    </location>
</feature>
<feature type="transmembrane region" description="Helical" evidence="1">
    <location>
        <begin position="34"/>
        <end position="56"/>
    </location>
</feature>
<protein>
    <submittedName>
        <fullName evidence="3">Tripartite tricarboxylate transporter TctA family protein</fullName>
    </submittedName>
</protein>
<feature type="domain" description="DUF112" evidence="2">
    <location>
        <begin position="8"/>
        <end position="402"/>
    </location>
</feature>
<feature type="transmembrane region" description="Helical" evidence="1">
    <location>
        <begin position="183"/>
        <end position="204"/>
    </location>
</feature>
<gene>
    <name evidence="3" type="ORF">MBFIL_19050</name>
</gene>
<dbReference type="STRING" id="55758.MBFIL_19050"/>
<keyword evidence="1" id="KW-0812">Transmembrane</keyword>
<name>A0A165YZR8_9EURY</name>
<dbReference type="PANTHER" id="PTHR42204">
    <property type="entry name" value="INTEGRAL MEMBRANE PROTEIN"/>
    <property type="match status" value="1"/>
</dbReference>
<feature type="transmembrane region" description="Helical" evidence="1">
    <location>
        <begin position="100"/>
        <end position="126"/>
    </location>
</feature>
<feature type="transmembrane region" description="Helical" evidence="1">
    <location>
        <begin position="7"/>
        <end position="28"/>
    </location>
</feature>
<accession>A0A165YZR8</accession>
<comment type="caution">
    <text evidence="3">The sequence shown here is derived from an EMBL/GenBank/DDBJ whole genome shotgun (WGS) entry which is preliminary data.</text>
</comment>
<reference evidence="3 4" key="1">
    <citation type="submission" date="2016-04" db="EMBL/GenBank/DDBJ databases">
        <title>Genome sequence of Methanobrevibacter filiformis DSM 11501.</title>
        <authorList>
            <person name="Poehlein A."/>
            <person name="Seedorf H."/>
            <person name="Daniel R."/>
        </authorList>
    </citation>
    <scope>NUCLEOTIDE SEQUENCE [LARGE SCALE GENOMIC DNA]</scope>
    <source>
        <strain evidence="3 4">DSM 11501</strain>
    </source>
</reference>
<feature type="transmembrane region" description="Helical" evidence="1">
    <location>
        <begin position="399"/>
        <end position="417"/>
    </location>
</feature>
<dbReference type="PANTHER" id="PTHR42204:SF1">
    <property type="entry name" value="INTEGRAL MEMBRANE PROTEIN"/>
    <property type="match status" value="1"/>
</dbReference>
<evidence type="ECO:0000313" key="3">
    <source>
        <dbReference type="EMBL" id="KZX10069.1"/>
    </source>
</evidence>
<evidence type="ECO:0000313" key="4">
    <source>
        <dbReference type="Proteomes" id="UP000077066"/>
    </source>
</evidence>
<sequence length="418" mass="45300">MIKIYELLIACFLGILCGAITGFVPGIHVNTAGAIVFASSTFLLEFVSIEFLCVFLTTMSIAHAMIEFVPSMLLGVPEEGTVLSILPGHKMVLEGRSKEAIRIVSIGGFGAIIVTILLLPIFAIVLPPVQGVIKPYTWIILLVVSVYLIYKFSVDKRTLFWSGLLFILSGILGWVMLQTPISSGLSLMCMFTGLFGISTILFSLNDNSSIPHQNKFYDLHLDKDMLKGIFAGGTAGAILGFLPGFGPAQGSVIAQELSGGSENDNTKNFLTSISGLNTSDTLFSLVCIYLIGNPRSGIAVYISYFIETFTVNHLLVFSFASLIAVSMSLVLCLKLGDSFSKLMEGIDYKKMSIGVIILMIAILYIFVIIYNGPILYLTLTLLTSTGLGLLPHYVGVGKSHLMGVLILPAMIIYFTMFM</sequence>
<proteinExistence type="predicted"/>
<dbReference type="Pfam" id="PF01970">
    <property type="entry name" value="TctA"/>
    <property type="match status" value="1"/>
</dbReference>
<feature type="transmembrane region" description="Helical" evidence="1">
    <location>
        <begin position="314"/>
        <end position="333"/>
    </location>
</feature>
<evidence type="ECO:0000256" key="1">
    <source>
        <dbReference type="SAM" id="Phobius"/>
    </source>
</evidence>
<keyword evidence="1" id="KW-0472">Membrane</keyword>
<dbReference type="AlphaFoldDB" id="A0A165YZR8"/>
<keyword evidence="4" id="KW-1185">Reference proteome</keyword>
<feature type="transmembrane region" description="Helical" evidence="1">
    <location>
        <begin position="132"/>
        <end position="150"/>
    </location>
</feature>
<feature type="transmembrane region" description="Helical" evidence="1">
    <location>
        <begin position="353"/>
        <end position="379"/>
    </location>
</feature>
<keyword evidence="1" id="KW-1133">Transmembrane helix</keyword>
<feature type="transmembrane region" description="Helical" evidence="1">
    <location>
        <begin position="225"/>
        <end position="245"/>
    </location>
</feature>
<evidence type="ECO:0000259" key="2">
    <source>
        <dbReference type="Pfam" id="PF01970"/>
    </source>
</evidence>
<dbReference type="InterPro" id="IPR002823">
    <property type="entry name" value="DUF112_TM"/>
</dbReference>
<dbReference type="PATRIC" id="fig|55758.3.peg.2124"/>